<dbReference type="AlphaFoldDB" id="A0A9N8JBK4"/>
<feature type="chain" id="PRO_5040248018" evidence="1">
    <location>
        <begin position="20"/>
        <end position="139"/>
    </location>
</feature>
<organism evidence="2 3">
    <name type="scientific">Aureobasidium vineae</name>
    <dbReference type="NCBI Taxonomy" id="2773715"/>
    <lineage>
        <taxon>Eukaryota</taxon>
        <taxon>Fungi</taxon>
        <taxon>Dikarya</taxon>
        <taxon>Ascomycota</taxon>
        <taxon>Pezizomycotina</taxon>
        <taxon>Dothideomycetes</taxon>
        <taxon>Dothideomycetidae</taxon>
        <taxon>Dothideales</taxon>
        <taxon>Saccotheciaceae</taxon>
        <taxon>Aureobasidium</taxon>
    </lineage>
</organism>
<protein>
    <submittedName>
        <fullName evidence="2">Uncharacterized protein</fullName>
    </submittedName>
</protein>
<feature type="signal peptide" evidence="1">
    <location>
        <begin position="1"/>
        <end position="19"/>
    </location>
</feature>
<keyword evidence="1" id="KW-0732">Signal</keyword>
<gene>
    <name evidence="2" type="ORF">AWRI4619_LOCUS3222</name>
</gene>
<comment type="caution">
    <text evidence="2">The sequence shown here is derived from an EMBL/GenBank/DDBJ whole genome shotgun (WGS) entry which is preliminary data.</text>
</comment>
<evidence type="ECO:0000313" key="2">
    <source>
        <dbReference type="EMBL" id="CAD0084655.1"/>
    </source>
</evidence>
<keyword evidence="3" id="KW-1185">Reference proteome</keyword>
<sequence length="139" mass="16188">MHALKIFLAILSATVPLQAIQTLLPPSQMHPIEPANLDWHMKVYTPPHQYEVHLKPGYTIEQHFETIGKDLGSQIRRRWEDPEDFEYAQFIIYLPDQADLNLIRRDPRVTFVAQDAEYQAINDLMEESEAPKVAKHDEL</sequence>
<proteinExistence type="predicted"/>
<evidence type="ECO:0000256" key="1">
    <source>
        <dbReference type="SAM" id="SignalP"/>
    </source>
</evidence>
<name>A0A9N8JBK4_9PEZI</name>
<dbReference type="EMBL" id="CAIJEN010000004">
    <property type="protein sequence ID" value="CAD0084655.1"/>
    <property type="molecule type" value="Genomic_DNA"/>
</dbReference>
<evidence type="ECO:0000313" key="3">
    <source>
        <dbReference type="Proteomes" id="UP000716446"/>
    </source>
</evidence>
<dbReference type="Proteomes" id="UP000716446">
    <property type="component" value="Unassembled WGS sequence"/>
</dbReference>
<reference evidence="2" key="1">
    <citation type="submission" date="2020-06" db="EMBL/GenBank/DDBJ databases">
        <authorList>
            <person name="Onetto C."/>
        </authorList>
    </citation>
    <scope>NUCLEOTIDE SEQUENCE</scope>
</reference>
<accession>A0A9N8JBK4</accession>